<name>A0A9E6P2E2_9PSED</name>
<dbReference type="SUPFAM" id="SSF55729">
    <property type="entry name" value="Acyl-CoA N-acyltransferases (Nat)"/>
    <property type="match status" value="1"/>
</dbReference>
<gene>
    <name evidence="1" type="ORF">HU739_007410</name>
</gene>
<sequence>MNVIEELLLRIKQKGLRRTLGALWKRYVFAHRELLWMERDLVTPIAPHNLRPCEGLHRVDITEENTEAFSKYFGDRVRTMAELAAEGHTGHMYLDQDGHTVGFVWASDRDYFDRHFYRCTFAVQPGEYFQFGGEIARPYFGCSLTVDAQTALWQVMAGRGFKKVVDVCDSANIQALKMHVRLGYQEQGRITHVYDLFGHWRFFRETRYNESRLEALRKPQRPVATAAAQA</sequence>
<dbReference type="InterPro" id="IPR016181">
    <property type="entry name" value="Acyl_CoA_acyltransferase"/>
</dbReference>
<dbReference type="Gene3D" id="3.40.630.30">
    <property type="match status" value="1"/>
</dbReference>
<organism evidence="1 2">
    <name type="scientific">Pseudomonas hamedanensis</name>
    <dbReference type="NCBI Taxonomy" id="2745504"/>
    <lineage>
        <taxon>Bacteria</taxon>
        <taxon>Pseudomonadati</taxon>
        <taxon>Pseudomonadota</taxon>
        <taxon>Gammaproteobacteria</taxon>
        <taxon>Pseudomonadales</taxon>
        <taxon>Pseudomonadaceae</taxon>
        <taxon>Pseudomonas</taxon>
    </lineage>
</organism>
<reference evidence="1 2" key="2">
    <citation type="journal article" date="2021" name="Microorganisms">
        <title>The Ever-Expanding Pseudomonas Genus: Description of 43 New Species and Partition of the Pseudomonas putida Group.</title>
        <authorList>
            <person name="Girard L."/>
            <person name="Lood C."/>
            <person name="Hofte M."/>
            <person name="Vandamme P."/>
            <person name="Rokni-Zadeh H."/>
            <person name="van Noort V."/>
            <person name="Lavigne R."/>
            <person name="De Mot R."/>
        </authorList>
    </citation>
    <scope>NUCLEOTIDE SEQUENCE [LARGE SCALE GENOMIC DNA]</scope>
    <source>
        <strain evidence="1 2">SWRI65</strain>
    </source>
</reference>
<dbReference type="EMBL" id="CP077091">
    <property type="protein sequence ID" value="QXI18819.1"/>
    <property type="molecule type" value="Genomic_DNA"/>
</dbReference>
<dbReference type="AlphaFoldDB" id="A0A9E6P2E2"/>
<keyword evidence="2" id="KW-1185">Reference proteome</keyword>
<proteinExistence type="predicted"/>
<dbReference type="RefSeq" id="WP_186551993.1">
    <property type="nucleotide sequence ID" value="NZ_CP077091.1"/>
</dbReference>
<evidence type="ECO:0000313" key="2">
    <source>
        <dbReference type="Proteomes" id="UP000631521"/>
    </source>
</evidence>
<reference evidence="1 2" key="1">
    <citation type="journal article" date="2020" name="Microorganisms">
        <title>Reliable Identification of Environmental Pseudomonas Isolates Using the rpoD Gene.</title>
        <authorList>
            <consortium name="The Broad Institute Genome Sequencing Platform"/>
            <person name="Girard L."/>
            <person name="Lood C."/>
            <person name="Rokni-Zadeh H."/>
            <person name="van Noort V."/>
            <person name="Lavigne R."/>
            <person name="De Mot R."/>
        </authorList>
    </citation>
    <scope>NUCLEOTIDE SEQUENCE [LARGE SCALE GENOMIC DNA]</scope>
    <source>
        <strain evidence="1 2">SWRI65</strain>
    </source>
</reference>
<protein>
    <submittedName>
        <fullName evidence="1">N-acetyltransferase</fullName>
    </submittedName>
</protein>
<evidence type="ECO:0000313" key="1">
    <source>
        <dbReference type="EMBL" id="QXI18819.1"/>
    </source>
</evidence>
<dbReference type="Proteomes" id="UP000631521">
    <property type="component" value="Chromosome"/>
</dbReference>
<accession>A0A9E6P2E2</accession>
<dbReference type="KEGG" id="phv:HU739_007410"/>